<keyword evidence="3" id="KW-0269">Exonuclease</keyword>
<evidence type="ECO:0000259" key="6">
    <source>
        <dbReference type="Pfam" id="PF03159"/>
    </source>
</evidence>
<dbReference type="InterPro" id="IPR041385">
    <property type="entry name" value="SH3_12"/>
</dbReference>
<keyword evidence="2" id="KW-0378">Hydrolase</keyword>
<feature type="domain" description="Xrn1 helical" evidence="7">
    <location>
        <begin position="291"/>
        <end position="674"/>
    </location>
</feature>
<organism evidence="9 10">
    <name type="scientific">Cyanidioschyzon merolae (strain NIES-3377 / 10D)</name>
    <name type="common">Unicellular red alga</name>
    <dbReference type="NCBI Taxonomy" id="280699"/>
    <lineage>
        <taxon>Eukaryota</taxon>
        <taxon>Rhodophyta</taxon>
        <taxon>Bangiophyceae</taxon>
        <taxon>Cyanidiales</taxon>
        <taxon>Cyanidiaceae</taxon>
        <taxon>Cyanidioschyzon</taxon>
    </lineage>
</organism>
<dbReference type="PANTHER" id="PTHR12341:SF7">
    <property type="entry name" value="5'-3' EXORIBONUCLEASE 1"/>
    <property type="match status" value="1"/>
</dbReference>
<dbReference type="OrthoDB" id="372487at2759"/>
<evidence type="ECO:0000256" key="4">
    <source>
        <dbReference type="ARBA" id="ARBA00038299"/>
    </source>
</evidence>
<feature type="compositionally biased region" description="Basic and acidic residues" evidence="5">
    <location>
        <begin position="1352"/>
        <end position="1366"/>
    </location>
</feature>
<dbReference type="Gene3D" id="2.30.30.750">
    <property type="match status" value="1"/>
</dbReference>
<dbReference type="InterPro" id="IPR041412">
    <property type="entry name" value="Xrn1_helical"/>
</dbReference>
<dbReference type="Proteomes" id="UP000007014">
    <property type="component" value="Chromosome 18"/>
</dbReference>
<dbReference type="CDD" id="cd18673">
    <property type="entry name" value="PIN_XRN1-2-like"/>
    <property type="match status" value="1"/>
</dbReference>
<dbReference type="EMBL" id="AP006500">
    <property type="protein sequence ID" value="BAM82620.1"/>
    <property type="molecule type" value="Genomic_DNA"/>
</dbReference>
<dbReference type="GO" id="GO:0005634">
    <property type="term" value="C:nucleus"/>
    <property type="evidence" value="ECO:0007669"/>
    <property type="project" value="TreeGrafter"/>
</dbReference>
<dbReference type="Pfam" id="PF17846">
    <property type="entry name" value="XRN_M"/>
    <property type="match status" value="1"/>
</dbReference>
<dbReference type="PANTHER" id="PTHR12341">
    <property type="entry name" value="5'-&gt;3' EXORIBONUCLEASE"/>
    <property type="match status" value="1"/>
</dbReference>
<keyword evidence="1" id="KW-0540">Nuclease</keyword>
<dbReference type="STRING" id="280699.M1V6Y2"/>
<dbReference type="GO" id="GO:0003723">
    <property type="term" value="F:RNA binding"/>
    <property type="evidence" value="ECO:0007669"/>
    <property type="project" value="TreeGrafter"/>
</dbReference>
<feature type="compositionally biased region" description="Polar residues" evidence="5">
    <location>
        <begin position="1394"/>
        <end position="1403"/>
    </location>
</feature>
<feature type="region of interest" description="Disordered" evidence="5">
    <location>
        <begin position="110"/>
        <end position="130"/>
    </location>
</feature>
<evidence type="ECO:0000256" key="3">
    <source>
        <dbReference type="ARBA" id="ARBA00022839"/>
    </source>
</evidence>
<reference evidence="9 10" key="2">
    <citation type="journal article" date="2007" name="BMC Biol.">
        <title>A 100%-complete sequence reveals unusually simple genomic features in the hot-spring red alga Cyanidioschyzon merolae.</title>
        <authorList>
            <person name="Nozaki H."/>
            <person name="Takano H."/>
            <person name="Misumi O."/>
            <person name="Terasawa K."/>
            <person name="Matsuzaki M."/>
            <person name="Maruyama S."/>
            <person name="Nishida K."/>
            <person name="Yagisawa F."/>
            <person name="Yoshida Y."/>
            <person name="Fujiwara T."/>
            <person name="Takio S."/>
            <person name="Tamura K."/>
            <person name="Chung S.J."/>
            <person name="Nakamura S."/>
            <person name="Kuroiwa H."/>
            <person name="Tanaka K."/>
            <person name="Sato N."/>
            <person name="Kuroiwa T."/>
        </authorList>
    </citation>
    <scope>NUCLEOTIDE SEQUENCE [LARGE SCALE GENOMIC DNA]</scope>
    <source>
        <strain evidence="9 10">10D</strain>
    </source>
</reference>
<dbReference type="OMA" id="CTHPNDV"/>
<proteinExistence type="inferred from homology"/>
<name>M1V6Y2_CYAM1</name>
<dbReference type="Pfam" id="PF18129">
    <property type="entry name" value="SH3_12"/>
    <property type="match status" value="1"/>
</dbReference>
<evidence type="ECO:0000313" key="9">
    <source>
        <dbReference type="EMBL" id="BAM82620.1"/>
    </source>
</evidence>
<dbReference type="InterPro" id="IPR004859">
    <property type="entry name" value="Xrn1_N"/>
</dbReference>
<dbReference type="InterPro" id="IPR027073">
    <property type="entry name" value="5_3_exoribonuclease"/>
</dbReference>
<dbReference type="Pfam" id="PF03159">
    <property type="entry name" value="XRN_N"/>
    <property type="match status" value="1"/>
</dbReference>
<dbReference type="KEGG" id="cme:CYME_CMR447C"/>
<dbReference type="GO" id="GO:0004534">
    <property type="term" value="F:5'-3' RNA exonuclease activity"/>
    <property type="evidence" value="ECO:0007669"/>
    <property type="project" value="TreeGrafter"/>
</dbReference>
<comment type="similarity">
    <text evidence="4">Belongs to the 5'-3' exonuclease family.</text>
</comment>
<feature type="compositionally biased region" description="Low complexity" evidence="5">
    <location>
        <begin position="444"/>
        <end position="459"/>
    </location>
</feature>
<feature type="region of interest" description="Disordered" evidence="5">
    <location>
        <begin position="412"/>
        <end position="470"/>
    </location>
</feature>
<dbReference type="RefSeq" id="XP_005538656.1">
    <property type="nucleotide sequence ID" value="XM_005538599.1"/>
</dbReference>
<evidence type="ECO:0000256" key="5">
    <source>
        <dbReference type="SAM" id="MobiDB-lite"/>
    </source>
</evidence>
<sequence>MGVPRFYRWLSERYPLINGPVSRSNAPPVDNFYLDMNGILHNCARSAENPLGGRSDEDIYWESCNYIDMLVTLIQPKRLLFLAVDGVAPRAKMNQQRARRYRAATALEKVAETSHQRGNTTQRLRTESEAGPDRVFDSNCITPGTTFMHGLSRALLYYVAVKLESDRSWQDLEVIVSGAEVPGEGEHKIMEYIRQLKEQKRMPPNTRHCIYGLDADLIFLGLVTHEPHFFLLREKIDFQAAFRKVRFEKVTATKMDRDIRGDFELLSLGILREYLSLEFAYLEKRLPAGVYNLERIIDDFVFVAFLVGNDFMPHSPTLEIREGALNSILFLYKELLPRFGGYLTEATGKARNPKLINFDRVEILLSKLGLLESYILEKRATVGTRGTAFIWGTDSPNDHTAIWGFSSEPTAAATASKKQRSPSCTTDPTRASLAHANNPDPDSEAPSSSPADAAASVAPERSPGNGDAAELEPEIPLWDEEALAVALEDAADAQKLQRMLSYKRRYYHEKLGIDYDHDAAAVRRICRSYLEAIVWTLEYYLNGVASWRWFYPYHYAPFCSDMVGLQALAQEIRLEQGTPFLPLQQLLAVLPPRSAWCLPPAYAKLMTDTSSPLADLYPSQVAIDMQGKRNEWEGIVLLPFMDENRLFAALASVPPDALTPTEQERNHLGSCILLRYRPQEGTSNEHMDAVLSAASGIGSSPFPSRMARSLSACVQMESLSLQHERGFVPRLPPGTRPAADKAVGHPSLLRRDVTHCFENVAIDVFGVPSRLESCIICMETPQAWHEAHAAQACANAFLSGVADAGAAVSSLDQSRTGLMVPVHMGFPWQSPALLEAVESATERVTWDANKALIIERNDPQRFRQTDTTLLAELLQRRGICLDKNSLHGRVRRIVEIAAGGGVTDAATAESFPLELIEAIDSKEGNEASSSTELKPGDTVIYVGRRHGENARYFGCRAQVVAIRAAKLARKRKQASDDQVDTQVVIRVLEPPLVPIPALKEIVARNDAVQYAPLPVALRRAGLEGVISLRFAGMLTGKVRCRIPKHERFGDLLEVNLGLGLRFKREKLVVPGYVVYRPVQERPAGGTTAGNAPQASEGTFLFAPEPTARLLRSYHETFPGLLERMDEIVTKRGDGDLVLKAVELFGTAQWPDMVARIQTFLRSLESARLPLVRVTSRVLTQDIVTDIQTQIQRIACERSASFPAETPPVEAATPPTAPTLVCLRSEVLPGFPAVATSTSGLVTPFSAYELGDRVLYVGRSGAVPFGARGVVVGIHPPSREVDVVFDQDFIGGSDLQGRCRGCAGKTLDAETTLLNLSRLPSEHRSSQPTKSAHPVPVARQRDAPLRKMPRAPPSERTHSEKRHERVQVRGNAGVRTADLLPGTSRATVDAHHRQSLNTSTGSSKDTTRRRAGRREPHEVRSSHQGDGKRAADAGRFRTRPQGSPPSRQDAHRATPAGHTHMSGAGASTATLSIPVSADSQVHGAVVGQSASSPHRAQVAEEMSLYLKQLLRIDGQGVVPPPPPSARHT</sequence>
<feature type="domain" description="5'-3' exoribonuclease 1 SH3-like" evidence="8">
    <location>
        <begin position="1247"/>
        <end position="1310"/>
    </location>
</feature>
<dbReference type="HOGENOM" id="CLU_001581_1_2_1"/>
<dbReference type="eggNOG" id="KOG2045">
    <property type="taxonomic scope" value="Eukaryota"/>
</dbReference>
<feature type="domain" description="Xrn1 N-terminal" evidence="6">
    <location>
        <begin position="1"/>
        <end position="235"/>
    </location>
</feature>
<reference evidence="9 10" key="1">
    <citation type="journal article" date="2004" name="Nature">
        <title>Genome sequence of the ultrasmall unicellular red alga Cyanidioschyzon merolae 10D.</title>
        <authorList>
            <person name="Matsuzaki M."/>
            <person name="Misumi O."/>
            <person name="Shin-i T."/>
            <person name="Maruyama S."/>
            <person name="Takahara M."/>
            <person name="Miyagishima S."/>
            <person name="Mori T."/>
            <person name="Nishida K."/>
            <person name="Yagisawa F."/>
            <person name="Nishida K."/>
            <person name="Yoshida Y."/>
            <person name="Nishimura Y."/>
            <person name="Nakao S."/>
            <person name="Kobayashi T."/>
            <person name="Momoyama Y."/>
            <person name="Higashiyama T."/>
            <person name="Minoda A."/>
            <person name="Sano M."/>
            <person name="Nomoto H."/>
            <person name="Oishi K."/>
            <person name="Hayashi H."/>
            <person name="Ohta F."/>
            <person name="Nishizaka S."/>
            <person name="Haga S."/>
            <person name="Miura S."/>
            <person name="Morishita T."/>
            <person name="Kabeya Y."/>
            <person name="Terasawa K."/>
            <person name="Suzuki Y."/>
            <person name="Ishii Y."/>
            <person name="Asakawa S."/>
            <person name="Takano H."/>
            <person name="Ohta N."/>
            <person name="Kuroiwa H."/>
            <person name="Tanaka K."/>
            <person name="Shimizu N."/>
            <person name="Sugano S."/>
            <person name="Sato N."/>
            <person name="Nozaki H."/>
            <person name="Ogasawara N."/>
            <person name="Kohara Y."/>
            <person name="Kuroiwa T."/>
        </authorList>
    </citation>
    <scope>NUCLEOTIDE SEQUENCE [LARGE SCALE GENOMIC DNA]</scope>
    <source>
        <strain evidence="9 10">10D</strain>
    </source>
</reference>
<feature type="compositionally biased region" description="Basic and acidic residues" evidence="5">
    <location>
        <begin position="1404"/>
        <end position="1434"/>
    </location>
</feature>
<dbReference type="GeneID" id="16996799"/>
<dbReference type="GO" id="GO:0000956">
    <property type="term" value="P:nuclear-transcribed mRNA catabolic process"/>
    <property type="evidence" value="ECO:0007669"/>
    <property type="project" value="TreeGrafter"/>
</dbReference>
<dbReference type="Gene3D" id="1.25.40.1050">
    <property type="match status" value="1"/>
</dbReference>
<evidence type="ECO:0000256" key="1">
    <source>
        <dbReference type="ARBA" id="ARBA00022722"/>
    </source>
</evidence>
<feature type="region of interest" description="Disordered" evidence="5">
    <location>
        <begin position="1316"/>
        <end position="1464"/>
    </location>
</feature>
<dbReference type="Gramene" id="CMR447CT">
    <property type="protein sequence ID" value="CMR447CT"/>
    <property type="gene ID" value="CMR447C"/>
</dbReference>
<evidence type="ECO:0000259" key="8">
    <source>
        <dbReference type="Pfam" id="PF18129"/>
    </source>
</evidence>
<dbReference type="Gene3D" id="3.40.50.12390">
    <property type="match status" value="2"/>
</dbReference>
<gene>
    <name evidence="9" type="ORF">CYME_CMR447C</name>
</gene>
<evidence type="ECO:0000259" key="7">
    <source>
        <dbReference type="Pfam" id="PF17846"/>
    </source>
</evidence>
<keyword evidence="10" id="KW-1185">Reference proteome</keyword>
<dbReference type="InterPro" id="IPR047008">
    <property type="entry name" value="XRN1_SH3_sf"/>
</dbReference>
<evidence type="ECO:0000256" key="2">
    <source>
        <dbReference type="ARBA" id="ARBA00022801"/>
    </source>
</evidence>
<accession>M1V6Y2</accession>
<evidence type="ECO:0000313" key="10">
    <source>
        <dbReference type="Proteomes" id="UP000007014"/>
    </source>
</evidence>
<protein>
    <submittedName>
        <fullName evidence="9">Deoxyribonuclease</fullName>
    </submittedName>
</protein>